<evidence type="ECO:0000256" key="6">
    <source>
        <dbReference type="ARBA" id="ARBA00023136"/>
    </source>
</evidence>
<sequence length="425" mass="46334">MKNFLMRGLLASALGGAVLFGPAHAQTSEAPLGASLHELLSYAREHNPELAARRLEAAANRERIEPAGALPDPKFQLELMDFTNTMSGGGASLVPGAVGQTRYRVIQSVPFWGKRGLRGGVAEALADQSARFADSAVLEVEARIKTAYVRYYQADGQSAIIGETLALLDALSRLVETRYSVGLVPQQDAIRAHSELTTLKIERVEAERRRRDAVAKLNAQLPRRADAPLDAPTRLPEAPAQLDLAALFERAKSLSPGLARERLGTEAAAKSRELVYLNRYPDFGVALTNNRPQNGTDSWDVMLEVNIPLQQRSRRAQEREAERRVDAAHSQVAAAEARLNGQLGEAHAAFEANVDKARLLRGTLLPQARANFDAAMAGYESGRVNFNTLIEAERQILRARLALLDADAEIHIRLAELELLVGAPL</sequence>
<evidence type="ECO:0000256" key="5">
    <source>
        <dbReference type="ARBA" id="ARBA00022692"/>
    </source>
</evidence>
<evidence type="ECO:0000256" key="7">
    <source>
        <dbReference type="ARBA" id="ARBA00023237"/>
    </source>
</evidence>
<organism evidence="9 10">
    <name type="scientific">Denitromonas halophila</name>
    <dbReference type="NCBI Taxonomy" id="1629404"/>
    <lineage>
        <taxon>Bacteria</taxon>
        <taxon>Pseudomonadati</taxon>
        <taxon>Pseudomonadota</taxon>
        <taxon>Betaproteobacteria</taxon>
        <taxon>Rhodocyclales</taxon>
        <taxon>Zoogloeaceae</taxon>
        <taxon>Denitromonas</taxon>
    </lineage>
</organism>
<keyword evidence="7" id="KW-0998">Cell outer membrane</keyword>
<protein>
    <submittedName>
        <fullName evidence="9">TolC family protein</fullName>
    </submittedName>
</protein>
<proteinExistence type="inferred from homology"/>
<reference evidence="9 10" key="1">
    <citation type="submission" date="2019-07" db="EMBL/GenBank/DDBJ databases">
        <title>The pathways for chlorine oxyanion respiration interact through the shared metabolite chlorate.</title>
        <authorList>
            <person name="Barnum T.P."/>
            <person name="Cheng Y."/>
            <person name="Hill K.A."/>
            <person name="Lucas L.N."/>
            <person name="Carlson H.K."/>
            <person name="Coates J.D."/>
        </authorList>
    </citation>
    <scope>NUCLEOTIDE SEQUENCE [LARGE SCALE GENOMIC DNA]</scope>
    <source>
        <strain evidence="9 10">SFB-1</strain>
    </source>
</reference>
<dbReference type="InterPro" id="IPR051906">
    <property type="entry name" value="TolC-like"/>
</dbReference>
<dbReference type="Proteomes" id="UP000318349">
    <property type="component" value="Unassembled WGS sequence"/>
</dbReference>
<evidence type="ECO:0000256" key="8">
    <source>
        <dbReference type="SAM" id="SignalP"/>
    </source>
</evidence>
<evidence type="ECO:0000313" key="10">
    <source>
        <dbReference type="Proteomes" id="UP000318349"/>
    </source>
</evidence>
<gene>
    <name evidence="9" type="ORF">FHP89_19945</name>
</gene>
<comment type="caution">
    <text evidence="9">The sequence shown here is derived from an EMBL/GenBank/DDBJ whole genome shotgun (WGS) entry which is preliminary data.</text>
</comment>
<dbReference type="PANTHER" id="PTHR30026">
    <property type="entry name" value="OUTER MEMBRANE PROTEIN TOLC"/>
    <property type="match status" value="1"/>
</dbReference>
<dbReference type="SUPFAM" id="SSF56954">
    <property type="entry name" value="Outer membrane efflux proteins (OEP)"/>
    <property type="match status" value="1"/>
</dbReference>
<evidence type="ECO:0000256" key="2">
    <source>
        <dbReference type="ARBA" id="ARBA00007613"/>
    </source>
</evidence>
<keyword evidence="4" id="KW-1134">Transmembrane beta strand</keyword>
<comment type="similarity">
    <text evidence="2">Belongs to the outer membrane factor (OMF) (TC 1.B.17) family.</text>
</comment>
<dbReference type="Pfam" id="PF02321">
    <property type="entry name" value="OEP"/>
    <property type="match status" value="2"/>
</dbReference>
<dbReference type="GO" id="GO:0009279">
    <property type="term" value="C:cell outer membrane"/>
    <property type="evidence" value="ECO:0007669"/>
    <property type="project" value="UniProtKB-SubCell"/>
</dbReference>
<name>A0A558E740_9RHOO</name>
<keyword evidence="5" id="KW-0812">Transmembrane</keyword>
<feature type="chain" id="PRO_5022182218" evidence="8">
    <location>
        <begin position="26"/>
        <end position="425"/>
    </location>
</feature>
<dbReference type="GO" id="GO:1990281">
    <property type="term" value="C:efflux pump complex"/>
    <property type="evidence" value="ECO:0007669"/>
    <property type="project" value="TreeGrafter"/>
</dbReference>
<evidence type="ECO:0000256" key="4">
    <source>
        <dbReference type="ARBA" id="ARBA00022452"/>
    </source>
</evidence>
<dbReference type="GO" id="GO:0015562">
    <property type="term" value="F:efflux transmembrane transporter activity"/>
    <property type="evidence" value="ECO:0007669"/>
    <property type="project" value="InterPro"/>
</dbReference>
<evidence type="ECO:0000313" key="9">
    <source>
        <dbReference type="EMBL" id="TVO71415.1"/>
    </source>
</evidence>
<dbReference type="AlphaFoldDB" id="A0A558E740"/>
<evidence type="ECO:0000256" key="1">
    <source>
        <dbReference type="ARBA" id="ARBA00004442"/>
    </source>
</evidence>
<accession>A0A558E740</accession>
<keyword evidence="8" id="KW-0732">Signal</keyword>
<feature type="signal peptide" evidence="8">
    <location>
        <begin position="1"/>
        <end position="25"/>
    </location>
</feature>
<keyword evidence="3" id="KW-0813">Transport</keyword>
<dbReference type="InterPro" id="IPR003423">
    <property type="entry name" value="OMP_efflux"/>
</dbReference>
<dbReference type="EMBL" id="VMNI01000027">
    <property type="protein sequence ID" value="TVO71415.1"/>
    <property type="molecule type" value="Genomic_DNA"/>
</dbReference>
<evidence type="ECO:0000256" key="3">
    <source>
        <dbReference type="ARBA" id="ARBA00022448"/>
    </source>
</evidence>
<dbReference type="GO" id="GO:0015288">
    <property type="term" value="F:porin activity"/>
    <property type="evidence" value="ECO:0007669"/>
    <property type="project" value="TreeGrafter"/>
</dbReference>
<dbReference type="PANTHER" id="PTHR30026:SF20">
    <property type="entry name" value="OUTER MEMBRANE PROTEIN TOLC"/>
    <property type="match status" value="1"/>
</dbReference>
<dbReference type="Gene3D" id="1.20.1600.10">
    <property type="entry name" value="Outer membrane efflux proteins (OEP)"/>
    <property type="match status" value="1"/>
</dbReference>
<comment type="subcellular location">
    <subcellularLocation>
        <location evidence="1">Cell outer membrane</location>
    </subcellularLocation>
</comment>
<keyword evidence="6" id="KW-0472">Membrane</keyword>